<evidence type="ECO:0000313" key="1">
    <source>
        <dbReference type="EnsemblPlants" id="LPERR06G11910.1"/>
    </source>
</evidence>
<reference evidence="1" key="3">
    <citation type="submission" date="2015-04" db="UniProtKB">
        <authorList>
            <consortium name="EnsemblPlants"/>
        </authorList>
    </citation>
    <scope>IDENTIFICATION</scope>
</reference>
<name>A0A0D9WQ27_9ORYZ</name>
<organism evidence="1 2">
    <name type="scientific">Leersia perrieri</name>
    <dbReference type="NCBI Taxonomy" id="77586"/>
    <lineage>
        <taxon>Eukaryota</taxon>
        <taxon>Viridiplantae</taxon>
        <taxon>Streptophyta</taxon>
        <taxon>Embryophyta</taxon>
        <taxon>Tracheophyta</taxon>
        <taxon>Spermatophyta</taxon>
        <taxon>Magnoliopsida</taxon>
        <taxon>Liliopsida</taxon>
        <taxon>Poales</taxon>
        <taxon>Poaceae</taxon>
        <taxon>BOP clade</taxon>
        <taxon>Oryzoideae</taxon>
        <taxon>Oryzeae</taxon>
        <taxon>Oryzinae</taxon>
        <taxon>Leersia</taxon>
    </lineage>
</organism>
<dbReference type="Proteomes" id="UP000032180">
    <property type="component" value="Chromosome 6"/>
</dbReference>
<dbReference type="Gramene" id="LPERR06G11910.1">
    <property type="protein sequence ID" value="LPERR06G11910.1"/>
    <property type="gene ID" value="LPERR06G11910"/>
</dbReference>
<sequence length="104" mass="11006">MVANGIVSPRIDLQGSPKYHGRSIPAGYASVGNNRGVAEYRGLALDFPRGEDETTLGEIEHGVSYSTSIFKSSECTSSTFCVSSPTRAAKEGCQYPGKDETAGQ</sequence>
<protein>
    <submittedName>
        <fullName evidence="1">Uncharacterized protein</fullName>
    </submittedName>
</protein>
<reference evidence="1 2" key="1">
    <citation type="submission" date="2012-08" db="EMBL/GenBank/DDBJ databases">
        <title>Oryza genome evolution.</title>
        <authorList>
            <person name="Wing R.A."/>
        </authorList>
    </citation>
    <scope>NUCLEOTIDE SEQUENCE</scope>
</reference>
<keyword evidence="2" id="KW-1185">Reference proteome</keyword>
<proteinExistence type="predicted"/>
<evidence type="ECO:0000313" key="2">
    <source>
        <dbReference type="Proteomes" id="UP000032180"/>
    </source>
</evidence>
<dbReference type="EnsemblPlants" id="LPERR06G11910.1">
    <property type="protein sequence ID" value="LPERR06G11910.1"/>
    <property type="gene ID" value="LPERR06G11910"/>
</dbReference>
<reference evidence="2" key="2">
    <citation type="submission" date="2013-12" db="EMBL/GenBank/DDBJ databases">
        <authorList>
            <person name="Yu Y."/>
            <person name="Lee S."/>
            <person name="de Baynast K."/>
            <person name="Wissotski M."/>
            <person name="Liu L."/>
            <person name="Talag J."/>
            <person name="Goicoechea J."/>
            <person name="Angelova A."/>
            <person name="Jetty R."/>
            <person name="Kudrna D."/>
            <person name="Golser W."/>
            <person name="Rivera L."/>
            <person name="Zhang J."/>
            <person name="Wing R."/>
        </authorList>
    </citation>
    <scope>NUCLEOTIDE SEQUENCE</scope>
</reference>
<dbReference type="HOGENOM" id="CLU_2254003_0_0_1"/>
<dbReference type="AlphaFoldDB" id="A0A0D9WQ27"/>
<accession>A0A0D9WQ27</accession>